<evidence type="ECO:0000313" key="1">
    <source>
        <dbReference type="EMBL" id="MCL7035592.1"/>
    </source>
</evidence>
<dbReference type="PANTHER" id="PTHR34283:SF1">
    <property type="entry name" value="PROTEIN RESPONSE TO LOW SULFUR 1"/>
    <property type="match status" value="1"/>
</dbReference>
<dbReference type="EMBL" id="JAJJMA010158575">
    <property type="protein sequence ID" value="MCL7035592.1"/>
    <property type="molecule type" value="Genomic_DNA"/>
</dbReference>
<dbReference type="GO" id="GO:0098869">
    <property type="term" value="P:cellular oxidant detoxification"/>
    <property type="evidence" value="ECO:0007669"/>
    <property type="project" value="InterPro"/>
</dbReference>
<name>A0AA41SFG1_PAPNU</name>
<dbReference type="Proteomes" id="UP001177140">
    <property type="component" value="Unassembled WGS sequence"/>
</dbReference>
<reference evidence="1" key="1">
    <citation type="submission" date="2022-03" db="EMBL/GenBank/DDBJ databases">
        <title>A functionally conserved STORR gene fusion in Papaver species that diverged 16.8 million years ago.</title>
        <authorList>
            <person name="Catania T."/>
        </authorList>
    </citation>
    <scope>NUCLEOTIDE SEQUENCE</scope>
    <source>
        <strain evidence="1">S-191538</strain>
    </source>
</reference>
<proteinExistence type="predicted"/>
<comment type="caution">
    <text evidence="1">The sequence shown here is derived from an EMBL/GenBank/DDBJ whole genome shotgun (WGS) entry which is preliminary data.</text>
</comment>
<accession>A0AA41SFG1</accession>
<keyword evidence="2" id="KW-1185">Reference proteome</keyword>
<dbReference type="AlphaFoldDB" id="A0AA41SFG1"/>
<evidence type="ECO:0000313" key="2">
    <source>
        <dbReference type="Proteomes" id="UP001177140"/>
    </source>
</evidence>
<dbReference type="PANTHER" id="PTHR34283">
    <property type="entry name" value="PROTEIN RESPONSE TO LOW SULFUR 1"/>
    <property type="match status" value="1"/>
</dbReference>
<protein>
    <submittedName>
        <fullName evidence="1">Uncharacterized protein</fullName>
    </submittedName>
</protein>
<organism evidence="1 2">
    <name type="scientific">Papaver nudicaule</name>
    <name type="common">Iceland poppy</name>
    <dbReference type="NCBI Taxonomy" id="74823"/>
    <lineage>
        <taxon>Eukaryota</taxon>
        <taxon>Viridiplantae</taxon>
        <taxon>Streptophyta</taxon>
        <taxon>Embryophyta</taxon>
        <taxon>Tracheophyta</taxon>
        <taxon>Spermatophyta</taxon>
        <taxon>Magnoliopsida</taxon>
        <taxon>Ranunculales</taxon>
        <taxon>Papaveraceae</taxon>
        <taxon>Papaveroideae</taxon>
        <taxon>Papaver</taxon>
    </lineage>
</organism>
<dbReference type="InterPro" id="IPR039282">
    <property type="entry name" value="LSU"/>
</dbReference>
<gene>
    <name evidence="1" type="ORF">MKW94_021877</name>
</gene>
<sequence>MAQINIVGGVEDEMLRQTNEELELELHKSLEREEQMIRELEKTTHRLYVVEEA</sequence>